<proteinExistence type="predicted"/>
<evidence type="ECO:0000313" key="2">
    <source>
        <dbReference type="Proteomes" id="UP000094455"/>
    </source>
</evidence>
<keyword evidence="2" id="KW-1185">Reference proteome</keyword>
<dbReference type="EMBL" id="KV454004">
    <property type="protein sequence ID" value="ODQ46090.1"/>
    <property type="molecule type" value="Genomic_DNA"/>
</dbReference>
<dbReference type="AlphaFoldDB" id="A0A1E3NJ01"/>
<gene>
    <name evidence="1" type="ORF">PICMEDRAFT_152312</name>
</gene>
<dbReference type="RefSeq" id="XP_019017203.1">
    <property type="nucleotide sequence ID" value="XM_019160730.1"/>
</dbReference>
<reference evidence="1 2" key="1">
    <citation type="journal article" date="2016" name="Proc. Natl. Acad. Sci. U.S.A.">
        <title>Comparative genomics of biotechnologically important yeasts.</title>
        <authorList>
            <person name="Riley R."/>
            <person name="Haridas S."/>
            <person name="Wolfe K.H."/>
            <person name="Lopes M.R."/>
            <person name="Hittinger C.T."/>
            <person name="Goeker M."/>
            <person name="Salamov A.A."/>
            <person name="Wisecaver J.H."/>
            <person name="Long T.M."/>
            <person name="Calvey C.H."/>
            <person name="Aerts A.L."/>
            <person name="Barry K.W."/>
            <person name="Choi C."/>
            <person name="Clum A."/>
            <person name="Coughlan A.Y."/>
            <person name="Deshpande S."/>
            <person name="Douglass A.P."/>
            <person name="Hanson S.J."/>
            <person name="Klenk H.-P."/>
            <person name="LaButti K.M."/>
            <person name="Lapidus A."/>
            <person name="Lindquist E.A."/>
            <person name="Lipzen A.M."/>
            <person name="Meier-Kolthoff J.P."/>
            <person name="Ohm R.A."/>
            <person name="Otillar R.P."/>
            <person name="Pangilinan J.L."/>
            <person name="Peng Y."/>
            <person name="Rokas A."/>
            <person name="Rosa C.A."/>
            <person name="Scheuner C."/>
            <person name="Sibirny A.A."/>
            <person name="Slot J.C."/>
            <person name="Stielow J.B."/>
            <person name="Sun H."/>
            <person name="Kurtzman C.P."/>
            <person name="Blackwell M."/>
            <person name="Grigoriev I.V."/>
            <person name="Jeffries T.W."/>
        </authorList>
    </citation>
    <scope>NUCLEOTIDE SEQUENCE [LARGE SCALE GENOMIC DNA]</scope>
    <source>
        <strain evidence="1 2">NRRL Y-2026</strain>
    </source>
</reference>
<dbReference type="GeneID" id="30177417"/>
<evidence type="ECO:0000313" key="1">
    <source>
        <dbReference type="EMBL" id="ODQ46090.1"/>
    </source>
</evidence>
<dbReference type="Proteomes" id="UP000094455">
    <property type="component" value="Unassembled WGS sequence"/>
</dbReference>
<protein>
    <submittedName>
        <fullName evidence="1">Uncharacterized protein</fullName>
    </submittedName>
</protein>
<name>A0A1E3NJ01_9ASCO</name>
<organism evidence="1 2">
    <name type="scientific">Pichia membranifaciens NRRL Y-2026</name>
    <dbReference type="NCBI Taxonomy" id="763406"/>
    <lineage>
        <taxon>Eukaryota</taxon>
        <taxon>Fungi</taxon>
        <taxon>Dikarya</taxon>
        <taxon>Ascomycota</taxon>
        <taxon>Saccharomycotina</taxon>
        <taxon>Pichiomycetes</taxon>
        <taxon>Pichiales</taxon>
        <taxon>Pichiaceae</taxon>
        <taxon>Pichia</taxon>
    </lineage>
</organism>
<accession>A0A1E3NJ01</accession>
<sequence>MALGSSASALSAPVTSCRRLTRLEEAEESLQDVRFFSSMGKSKIACGGPIVSFLEIPDIPSGLHVI</sequence>